<gene>
    <name evidence="2" type="ORF">GCM10011608_53660</name>
</gene>
<keyword evidence="3" id="KW-1185">Reference proteome</keyword>
<evidence type="ECO:0000256" key="1">
    <source>
        <dbReference type="SAM" id="MobiDB-lite"/>
    </source>
</evidence>
<dbReference type="AlphaFoldDB" id="A0A917U834"/>
<reference evidence="2" key="2">
    <citation type="submission" date="2020-09" db="EMBL/GenBank/DDBJ databases">
        <authorList>
            <person name="Sun Q."/>
            <person name="Zhou Y."/>
        </authorList>
    </citation>
    <scope>NUCLEOTIDE SEQUENCE</scope>
    <source>
        <strain evidence="2">CGMCC 4.7312</strain>
    </source>
</reference>
<dbReference type="RefSeq" id="WP_189049226.1">
    <property type="nucleotide sequence ID" value="NZ_BMNB01000036.1"/>
</dbReference>
<organism evidence="2 3">
    <name type="scientific">Micromonospora sonchi</name>
    <dbReference type="NCBI Taxonomy" id="1763543"/>
    <lineage>
        <taxon>Bacteria</taxon>
        <taxon>Bacillati</taxon>
        <taxon>Actinomycetota</taxon>
        <taxon>Actinomycetes</taxon>
        <taxon>Micromonosporales</taxon>
        <taxon>Micromonosporaceae</taxon>
        <taxon>Micromonospora</taxon>
    </lineage>
</organism>
<protein>
    <submittedName>
        <fullName evidence="2">Uncharacterized protein</fullName>
    </submittedName>
</protein>
<feature type="region of interest" description="Disordered" evidence="1">
    <location>
        <begin position="155"/>
        <end position="181"/>
    </location>
</feature>
<evidence type="ECO:0000313" key="3">
    <source>
        <dbReference type="Proteomes" id="UP000608890"/>
    </source>
</evidence>
<evidence type="ECO:0000313" key="2">
    <source>
        <dbReference type="EMBL" id="GGM61793.1"/>
    </source>
</evidence>
<proteinExistence type="predicted"/>
<dbReference type="EMBL" id="BMNB01000036">
    <property type="protein sequence ID" value="GGM61793.1"/>
    <property type="molecule type" value="Genomic_DNA"/>
</dbReference>
<reference evidence="2" key="1">
    <citation type="journal article" date="2014" name="Int. J. Syst. Evol. Microbiol.">
        <title>Complete genome sequence of Corynebacterium casei LMG S-19264T (=DSM 44701T), isolated from a smear-ripened cheese.</title>
        <authorList>
            <consortium name="US DOE Joint Genome Institute (JGI-PGF)"/>
            <person name="Walter F."/>
            <person name="Albersmeier A."/>
            <person name="Kalinowski J."/>
            <person name="Ruckert C."/>
        </authorList>
    </citation>
    <scope>NUCLEOTIDE SEQUENCE</scope>
    <source>
        <strain evidence="2">CGMCC 4.7312</strain>
    </source>
</reference>
<name>A0A917U834_9ACTN</name>
<dbReference type="Proteomes" id="UP000608890">
    <property type="component" value="Unassembled WGS sequence"/>
</dbReference>
<sequence length="217" mass="22659">MSGLLAQVVAQLRSAVEDLDALAVRASRAATDVAEANARYTTVGRGSDHPSLRAAVTHSRTGADKAHRLARLCSDAARQVGAYLNVIVPGSVPQPAAASGPPSGEELMADSDRRALARERMRGVLNRSARKADELQDHATNATEATQKLIKLFRDPKGPAGTHSSGTGTQTIPGTTPRPKIDSAEAAGNLVVVGLLAGMGARWFANAIGKTIARLKR</sequence>
<comment type="caution">
    <text evidence="2">The sequence shown here is derived from an EMBL/GenBank/DDBJ whole genome shotgun (WGS) entry which is preliminary data.</text>
</comment>
<feature type="compositionally biased region" description="Low complexity" evidence="1">
    <location>
        <begin position="166"/>
        <end position="178"/>
    </location>
</feature>
<accession>A0A917U834</accession>